<feature type="region of interest" description="Disordered" evidence="1">
    <location>
        <begin position="44"/>
        <end position="82"/>
    </location>
</feature>
<sequence length="180" mass="19971">MTDLTFSYIHMSEYELQTLDTLETDDYLRDEFVSDGHIPAHLVPPDPDDSDILPSQTHPSYPYGNPLNPKHPAARPRPPYDPFSRALFEDMGYAGAGVNGSHRWKDLAMRMLLPVDEVKEEKQRAVEARKMASGSGAAPTGGGAGIGGDEDEEEEEGEEGEEDDEDEDEDEETEGEDEEE</sequence>
<evidence type="ECO:0000256" key="1">
    <source>
        <dbReference type="SAM" id="MobiDB-lite"/>
    </source>
</evidence>
<gene>
    <name evidence="2" type="ORF">HMN09_01292100</name>
</gene>
<reference evidence="2" key="1">
    <citation type="submission" date="2020-05" db="EMBL/GenBank/DDBJ databases">
        <title>Mycena genomes resolve the evolution of fungal bioluminescence.</title>
        <authorList>
            <person name="Tsai I.J."/>
        </authorList>
    </citation>
    <scope>NUCLEOTIDE SEQUENCE</scope>
    <source>
        <strain evidence="2">110903Hualien_Pintung</strain>
    </source>
</reference>
<feature type="region of interest" description="Disordered" evidence="1">
    <location>
        <begin position="121"/>
        <end position="180"/>
    </location>
</feature>
<protein>
    <submittedName>
        <fullName evidence="2">Iron-containing alcohol dehydrogenase 1</fullName>
    </submittedName>
</protein>
<dbReference type="Proteomes" id="UP000613580">
    <property type="component" value="Unassembled WGS sequence"/>
</dbReference>
<evidence type="ECO:0000313" key="3">
    <source>
        <dbReference type="Proteomes" id="UP000613580"/>
    </source>
</evidence>
<dbReference type="OrthoDB" id="2351920at2759"/>
<feature type="compositionally biased region" description="Basic and acidic residues" evidence="1">
    <location>
        <begin position="121"/>
        <end position="130"/>
    </location>
</feature>
<comment type="caution">
    <text evidence="2">The sequence shown here is derived from an EMBL/GenBank/DDBJ whole genome shotgun (WGS) entry which is preliminary data.</text>
</comment>
<proteinExistence type="predicted"/>
<dbReference type="EMBL" id="JACAZE010000026">
    <property type="protein sequence ID" value="KAF7290341.1"/>
    <property type="molecule type" value="Genomic_DNA"/>
</dbReference>
<feature type="compositionally biased region" description="Acidic residues" evidence="1">
    <location>
        <begin position="148"/>
        <end position="180"/>
    </location>
</feature>
<accession>A0A8H6VSH0</accession>
<dbReference type="AlphaFoldDB" id="A0A8H6VSH0"/>
<name>A0A8H6VSH0_MYCCL</name>
<evidence type="ECO:0000313" key="2">
    <source>
        <dbReference type="EMBL" id="KAF7290341.1"/>
    </source>
</evidence>
<keyword evidence="3" id="KW-1185">Reference proteome</keyword>
<organism evidence="2 3">
    <name type="scientific">Mycena chlorophos</name>
    <name type="common">Agaric fungus</name>
    <name type="synonym">Agaricus chlorophos</name>
    <dbReference type="NCBI Taxonomy" id="658473"/>
    <lineage>
        <taxon>Eukaryota</taxon>
        <taxon>Fungi</taxon>
        <taxon>Dikarya</taxon>
        <taxon>Basidiomycota</taxon>
        <taxon>Agaricomycotina</taxon>
        <taxon>Agaricomycetes</taxon>
        <taxon>Agaricomycetidae</taxon>
        <taxon>Agaricales</taxon>
        <taxon>Marasmiineae</taxon>
        <taxon>Mycenaceae</taxon>
        <taxon>Mycena</taxon>
    </lineage>
</organism>